<evidence type="ECO:0000256" key="6">
    <source>
        <dbReference type="SAM" id="MobiDB-lite"/>
    </source>
</evidence>
<feature type="domain" description="C2H2-type" evidence="7">
    <location>
        <begin position="411"/>
        <end position="438"/>
    </location>
</feature>
<evidence type="ECO:0000256" key="2">
    <source>
        <dbReference type="ARBA" id="ARBA00022737"/>
    </source>
</evidence>
<sequence>MTNLGEPCTSNADCGKEKSRQKCSLFSRLQSHLRAHMESKAAAKEPPNDTTSKNSKKLRLENEDVCDRENSSKLSCSSKADVPKKSVGEQVHSKKRESYTYDKKFNVDESFSTLNSCSQDSHSEKLTKEEYISSNKANMKCKSNSKVLDSKETKVKRNYRKRINSSTKRLKNDQGGSTIVKKCIGKVWYPPTLPPNEKPSTEIRKPPREKVQDKMPFEPFNKTPIVSPLQPLAVIGKFLLRNQCGVCGRVFSSSAALESHVSLHKLNQPFSCSLCGKSFPDSAALKRHGRVHRNGRIHVCHQCGKGFVYKFGLSKHLEMVHDKIKRYICQTCHKKFFTKRDVEIHIRSHTGEMPFHCNLCERKFTSQVKLNVHLRWHNGEKRHWCPYCDKGFLDYNNLKRHKYIHTGERPCSCPYCPKKFTQIGHVRKHVRNVHKKDK</sequence>
<dbReference type="InterPro" id="IPR036236">
    <property type="entry name" value="Znf_C2H2_sf"/>
</dbReference>
<reference evidence="8 9" key="1">
    <citation type="submission" date="2018-11" db="EMBL/GenBank/DDBJ databases">
        <authorList>
            <person name="Lopez-Roques C."/>
            <person name="Donnadieu C."/>
            <person name="Bouchez O."/>
            <person name="Klopp C."/>
            <person name="Cabau C."/>
            <person name="Zahm M."/>
        </authorList>
    </citation>
    <scope>NUCLEOTIDE SEQUENCE [LARGE SCALE GENOMIC DNA]</scope>
    <source>
        <strain evidence="8">RS831</strain>
        <tissue evidence="8">Whole body</tissue>
    </source>
</reference>
<feature type="compositionally biased region" description="Basic and acidic residues" evidence="6">
    <location>
        <begin position="58"/>
        <end position="71"/>
    </location>
</feature>
<evidence type="ECO:0000313" key="9">
    <source>
        <dbReference type="Proteomes" id="UP000283210"/>
    </source>
</evidence>
<evidence type="ECO:0000256" key="3">
    <source>
        <dbReference type="ARBA" id="ARBA00022771"/>
    </source>
</evidence>
<feature type="domain" description="C2H2-type" evidence="7">
    <location>
        <begin position="327"/>
        <end position="354"/>
    </location>
</feature>
<feature type="domain" description="C2H2-type" evidence="7">
    <location>
        <begin position="383"/>
        <end position="410"/>
    </location>
</feature>
<feature type="compositionally biased region" description="Polar residues" evidence="6">
    <location>
        <begin position="1"/>
        <end position="12"/>
    </location>
</feature>
<dbReference type="SUPFAM" id="SSF57667">
    <property type="entry name" value="beta-beta-alpha zinc fingers"/>
    <property type="match status" value="4"/>
</dbReference>
<feature type="domain" description="C2H2-type" evidence="7">
    <location>
        <begin position="242"/>
        <end position="269"/>
    </location>
</feature>
<evidence type="ECO:0000256" key="4">
    <source>
        <dbReference type="ARBA" id="ARBA00022833"/>
    </source>
</evidence>
<feature type="compositionally biased region" description="Basic and acidic residues" evidence="6">
    <location>
        <begin position="35"/>
        <end position="47"/>
    </location>
</feature>
<protein>
    <recommendedName>
        <fullName evidence="7">C2H2-type domain-containing protein</fullName>
    </recommendedName>
</protein>
<dbReference type="GO" id="GO:0008270">
    <property type="term" value="F:zinc ion binding"/>
    <property type="evidence" value="ECO:0007669"/>
    <property type="project" value="UniProtKB-KW"/>
</dbReference>
<dbReference type="PROSITE" id="PS00028">
    <property type="entry name" value="ZINC_FINGER_C2H2_1"/>
    <property type="match status" value="7"/>
</dbReference>
<dbReference type="PROSITE" id="PS50157">
    <property type="entry name" value="ZINC_FINGER_C2H2_2"/>
    <property type="match status" value="7"/>
</dbReference>
<gene>
    <name evidence="8" type="ORF">OJAV_G00001070</name>
</gene>
<keyword evidence="3 5" id="KW-0863">Zinc-finger</keyword>
<feature type="domain" description="C2H2-type" evidence="7">
    <location>
        <begin position="298"/>
        <end position="326"/>
    </location>
</feature>
<feature type="region of interest" description="Disordered" evidence="6">
    <location>
        <begin position="34"/>
        <end position="99"/>
    </location>
</feature>
<feature type="region of interest" description="Disordered" evidence="6">
    <location>
        <begin position="1"/>
        <end position="20"/>
    </location>
</feature>
<dbReference type="GO" id="GO:0000981">
    <property type="term" value="F:DNA-binding transcription factor activity, RNA polymerase II-specific"/>
    <property type="evidence" value="ECO:0007669"/>
    <property type="project" value="TreeGrafter"/>
</dbReference>
<feature type="domain" description="C2H2-type" evidence="7">
    <location>
        <begin position="355"/>
        <end position="382"/>
    </location>
</feature>
<keyword evidence="1" id="KW-0479">Metal-binding</keyword>
<dbReference type="GO" id="GO:0000978">
    <property type="term" value="F:RNA polymerase II cis-regulatory region sequence-specific DNA binding"/>
    <property type="evidence" value="ECO:0007669"/>
    <property type="project" value="TreeGrafter"/>
</dbReference>
<dbReference type="Pfam" id="PF00096">
    <property type="entry name" value="zf-C2H2"/>
    <property type="match status" value="6"/>
</dbReference>
<accession>A0A437DKU9</accession>
<dbReference type="AlphaFoldDB" id="A0A437DKU9"/>
<feature type="domain" description="C2H2-type" evidence="7">
    <location>
        <begin position="270"/>
        <end position="297"/>
    </location>
</feature>
<evidence type="ECO:0000259" key="7">
    <source>
        <dbReference type="PROSITE" id="PS50157"/>
    </source>
</evidence>
<reference evidence="8 9" key="2">
    <citation type="submission" date="2019-01" db="EMBL/GenBank/DDBJ databases">
        <title>A chromosome length genome reference of the Java medaka (oryzias javanicus).</title>
        <authorList>
            <person name="Herpin A."/>
            <person name="Takehana Y."/>
            <person name="Naruse K."/>
            <person name="Ansai S."/>
            <person name="Kawaguchi M."/>
        </authorList>
    </citation>
    <scope>NUCLEOTIDE SEQUENCE [LARGE SCALE GENOMIC DNA]</scope>
    <source>
        <strain evidence="8">RS831</strain>
        <tissue evidence="8">Whole body</tissue>
    </source>
</reference>
<dbReference type="FunFam" id="3.30.160.60:FF:000086">
    <property type="entry name" value="transcription factor E4F1 isoform X1"/>
    <property type="match status" value="1"/>
</dbReference>
<keyword evidence="4" id="KW-0862">Zinc</keyword>
<dbReference type="Gene3D" id="3.30.160.60">
    <property type="entry name" value="Classic Zinc Finger"/>
    <property type="match status" value="6"/>
</dbReference>
<dbReference type="FunFam" id="3.30.160.60:FF:000100">
    <property type="entry name" value="Zinc finger 45-like"/>
    <property type="match status" value="1"/>
</dbReference>
<dbReference type="FunFam" id="3.30.160.60:FF:000446">
    <property type="entry name" value="Zinc finger protein"/>
    <property type="match status" value="1"/>
</dbReference>
<dbReference type="SMART" id="SM00355">
    <property type="entry name" value="ZnF_C2H2"/>
    <property type="match status" value="7"/>
</dbReference>
<dbReference type="InterPro" id="IPR013087">
    <property type="entry name" value="Znf_C2H2_type"/>
</dbReference>
<evidence type="ECO:0000256" key="5">
    <source>
        <dbReference type="PROSITE-ProRule" id="PRU00042"/>
    </source>
</evidence>
<keyword evidence="9" id="KW-1185">Reference proteome</keyword>
<dbReference type="Proteomes" id="UP000283210">
    <property type="component" value="Chromosome 1"/>
</dbReference>
<name>A0A437DKU9_ORYJA</name>
<organism evidence="8 9">
    <name type="scientific">Oryzias javanicus</name>
    <name type="common">Javanese ricefish</name>
    <name type="synonym">Aplocheilus javanicus</name>
    <dbReference type="NCBI Taxonomy" id="123683"/>
    <lineage>
        <taxon>Eukaryota</taxon>
        <taxon>Metazoa</taxon>
        <taxon>Chordata</taxon>
        <taxon>Craniata</taxon>
        <taxon>Vertebrata</taxon>
        <taxon>Euteleostomi</taxon>
        <taxon>Actinopterygii</taxon>
        <taxon>Neopterygii</taxon>
        <taxon>Teleostei</taxon>
        <taxon>Neoteleostei</taxon>
        <taxon>Acanthomorphata</taxon>
        <taxon>Ovalentaria</taxon>
        <taxon>Atherinomorphae</taxon>
        <taxon>Beloniformes</taxon>
        <taxon>Adrianichthyidae</taxon>
        <taxon>Oryziinae</taxon>
        <taxon>Oryzias</taxon>
    </lineage>
</organism>
<evidence type="ECO:0000256" key="1">
    <source>
        <dbReference type="ARBA" id="ARBA00022723"/>
    </source>
</evidence>
<dbReference type="OrthoDB" id="40579at2759"/>
<dbReference type="PANTHER" id="PTHR23235">
    <property type="entry name" value="KRUEPPEL-LIKE TRANSCRIPTION FACTOR"/>
    <property type="match status" value="1"/>
</dbReference>
<evidence type="ECO:0000313" key="8">
    <source>
        <dbReference type="EMBL" id="RVE75663.1"/>
    </source>
</evidence>
<dbReference type="PANTHER" id="PTHR23235:SF120">
    <property type="entry name" value="KRUPPEL-LIKE FACTOR 15"/>
    <property type="match status" value="1"/>
</dbReference>
<keyword evidence="2" id="KW-0677">Repeat</keyword>
<dbReference type="EMBL" id="CM012437">
    <property type="protein sequence ID" value="RVE75663.1"/>
    <property type="molecule type" value="Genomic_DNA"/>
</dbReference>
<proteinExistence type="predicted"/>
<dbReference type="FunFam" id="3.30.160.60:FF:002343">
    <property type="entry name" value="Zinc finger protein 33A"/>
    <property type="match status" value="1"/>
</dbReference>